<sequence length="391" mass="44459">MGPQEEERELSIDEEYKLWKSNVPLMYDFVSETKLTWPSLTVEWLPHDPQAPLTQQEMIIGTHTSDQEPNYVKIASIELPNEVIDPHNVSDAPVKSNVRITKKFKLEKEITRSRYMVQDPNIISTIDGNGTVSIFDRNSSDSPVKTYSYHKDNGYGLSFNPISKGQLLSAADDGYIAMYDINAESEDPVETWQSTDNCIINDIKWHHFDATLFGTVSEEKNTLSIYDLRTKDKVTSIEMEQPFNSLAFSKHSKNLFSAAGTDQNVYLYDLRNTRKTLHSMSGHEGPVTNLEFHDSVDGILVSSSEDRRIIIWDLMEIGSEQVNEDAQDATPELMMIHAGHRSSVNDFSLNSSIPWLIASTEEENIIQVWKSSSRLPRISNSKPFINYDLIN</sequence>
<dbReference type="PROSITE" id="PS00678">
    <property type="entry name" value="WD_REPEATS_1"/>
    <property type="match status" value="1"/>
</dbReference>
<dbReference type="FunCoup" id="H2B1Y9">
    <property type="interactions" value="1172"/>
</dbReference>
<dbReference type="InterPro" id="IPR036322">
    <property type="entry name" value="WD40_repeat_dom_sf"/>
</dbReference>
<dbReference type="GO" id="GO:0000781">
    <property type="term" value="C:chromosome, telomeric region"/>
    <property type="evidence" value="ECO:0007669"/>
    <property type="project" value="GOC"/>
</dbReference>
<dbReference type="InterPro" id="IPR015943">
    <property type="entry name" value="WD40/YVTN_repeat-like_dom_sf"/>
</dbReference>
<keyword evidence="2 6" id="KW-0853">WD repeat</keyword>
<dbReference type="HOGENOM" id="CLU_020445_3_1_1"/>
<dbReference type="InterPro" id="IPR019775">
    <property type="entry name" value="WD40_repeat_CS"/>
</dbReference>
<evidence type="ECO:0000313" key="9">
    <source>
        <dbReference type="Proteomes" id="UP000005220"/>
    </source>
</evidence>
<dbReference type="SUPFAM" id="SSF50978">
    <property type="entry name" value="WD40 repeat-like"/>
    <property type="match status" value="1"/>
</dbReference>
<dbReference type="eggNOG" id="KOG0264">
    <property type="taxonomic scope" value="Eukaryota"/>
</dbReference>
<dbReference type="GO" id="GO:0000123">
    <property type="term" value="C:histone acetyltransferase complex"/>
    <property type="evidence" value="ECO:0007669"/>
    <property type="project" value="EnsemblFungi"/>
</dbReference>
<dbReference type="KEGG" id="kaf:KAFR_0L00320"/>
<feature type="repeat" description="WD" evidence="6">
    <location>
        <begin position="280"/>
        <end position="314"/>
    </location>
</feature>
<evidence type="ECO:0000259" key="7">
    <source>
        <dbReference type="Pfam" id="PF12265"/>
    </source>
</evidence>
<dbReference type="PROSITE" id="PS50294">
    <property type="entry name" value="WD_REPEATS_REGION"/>
    <property type="match status" value="1"/>
</dbReference>
<gene>
    <name evidence="8" type="primary">KAFR0L00320</name>
    <name evidence="8" type="ORF">KAFR_0L00320</name>
</gene>
<dbReference type="PROSITE" id="PS50082">
    <property type="entry name" value="WD_REPEATS_2"/>
    <property type="match status" value="1"/>
</dbReference>
<evidence type="ECO:0000256" key="3">
    <source>
        <dbReference type="ARBA" id="ARBA00022737"/>
    </source>
</evidence>
<dbReference type="GeneID" id="13886847"/>
<dbReference type="AlphaFoldDB" id="H2B1Y9"/>
<dbReference type="STRING" id="1071382.H2B1Y9"/>
<name>H2B1Y9_KAZAF</name>
<dbReference type="InterPro" id="IPR001680">
    <property type="entry name" value="WD40_rpt"/>
</dbReference>
<dbReference type="Pfam" id="PF00400">
    <property type="entry name" value="WD40"/>
    <property type="match status" value="2"/>
</dbReference>
<dbReference type="GO" id="GO:0042393">
    <property type="term" value="F:histone binding"/>
    <property type="evidence" value="ECO:0007669"/>
    <property type="project" value="EnsemblFungi"/>
</dbReference>
<dbReference type="PANTHER" id="PTHR22850">
    <property type="entry name" value="WD40 REPEAT FAMILY"/>
    <property type="match status" value="1"/>
</dbReference>
<evidence type="ECO:0000256" key="2">
    <source>
        <dbReference type="ARBA" id="ARBA00022574"/>
    </source>
</evidence>
<dbReference type="InterPro" id="IPR050459">
    <property type="entry name" value="WD_repeat_RBAP46/RBAP48/MSI1"/>
</dbReference>
<keyword evidence="5" id="KW-0539">Nucleus</keyword>
<keyword evidence="3" id="KW-0677">Repeat</keyword>
<keyword evidence="4" id="KW-0156">Chromatin regulator</keyword>
<dbReference type="Proteomes" id="UP000005220">
    <property type="component" value="Chromosome 12"/>
</dbReference>
<dbReference type="RefSeq" id="XP_003959774.1">
    <property type="nucleotide sequence ID" value="XM_003959725.1"/>
</dbReference>
<dbReference type="SMART" id="SM00320">
    <property type="entry name" value="WD40"/>
    <property type="match status" value="6"/>
</dbReference>
<accession>H2B1Y9</accession>
<reference evidence="8 9" key="1">
    <citation type="journal article" date="2011" name="Proc. Natl. Acad. Sci. U.S.A.">
        <title>Evolutionary erosion of yeast sex chromosomes by mating-type switching accidents.</title>
        <authorList>
            <person name="Gordon J.L."/>
            <person name="Armisen D."/>
            <person name="Proux-Wera E."/>
            <person name="Oheigeartaigh S.S."/>
            <person name="Byrne K.P."/>
            <person name="Wolfe K.H."/>
        </authorList>
    </citation>
    <scope>NUCLEOTIDE SEQUENCE [LARGE SCALE GENOMIC DNA]</scope>
    <source>
        <strain evidence="9">ATCC 22294 / BCRC 22015 / CBS 2517 / CECT 1963 / NBRC 1671 / NRRL Y-8276</strain>
    </source>
</reference>
<organism evidence="8 9">
    <name type="scientific">Kazachstania africana (strain ATCC 22294 / BCRC 22015 / CBS 2517 / CECT 1963 / NBRC 1671 / NRRL Y-8276)</name>
    <name type="common">Yeast</name>
    <name type="synonym">Kluyveromyces africanus</name>
    <dbReference type="NCBI Taxonomy" id="1071382"/>
    <lineage>
        <taxon>Eukaryota</taxon>
        <taxon>Fungi</taxon>
        <taxon>Dikarya</taxon>
        <taxon>Ascomycota</taxon>
        <taxon>Saccharomycotina</taxon>
        <taxon>Saccharomycetes</taxon>
        <taxon>Saccharomycetales</taxon>
        <taxon>Saccharomycetaceae</taxon>
        <taxon>Kazachstania</taxon>
    </lineage>
</organism>
<dbReference type="GO" id="GO:0005737">
    <property type="term" value="C:cytoplasm"/>
    <property type="evidence" value="ECO:0007669"/>
    <property type="project" value="EnsemblFungi"/>
</dbReference>
<comment type="subcellular location">
    <subcellularLocation>
        <location evidence="1">Nucleus</location>
    </subcellularLocation>
</comment>
<dbReference type="Pfam" id="PF12265">
    <property type="entry name" value="CAF1C_H4-bd"/>
    <property type="match status" value="1"/>
</dbReference>
<dbReference type="EMBL" id="HE650832">
    <property type="protein sequence ID" value="CCF60639.1"/>
    <property type="molecule type" value="Genomic_DNA"/>
</dbReference>
<evidence type="ECO:0000313" key="8">
    <source>
        <dbReference type="EMBL" id="CCF60639.1"/>
    </source>
</evidence>
<dbReference type="Gene3D" id="2.130.10.10">
    <property type="entry name" value="YVTN repeat-like/Quinoprotein amine dehydrogenase"/>
    <property type="match status" value="1"/>
</dbReference>
<evidence type="ECO:0000256" key="1">
    <source>
        <dbReference type="ARBA" id="ARBA00004123"/>
    </source>
</evidence>
<dbReference type="GO" id="GO:0031509">
    <property type="term" value="P:subtelomeric heterochromatin formation"/>
    <property type="evidence" value="ECO:0007669"/>
    <property type="project" value="EnsemblFungi"/>
</dbReference>
<protein>
    <recommendedName>
        <fullName evidence="7">Histone-binding protein RBBP4-like N-terminal domain-containing protein</fullName>
    </recommendedName>
</protein>
<evidence type="ECO:0000256" key="6">
    <source>
        <dbReference type="PROSITE-ProRule" id="PRU00221"/>
    </source>
</evidence>
<feature type="domain" description="Histone-binding protein RBBP4-like N-terminal" evidence="7">
    <location>
        <begin position="14"/>
        <end position="81"/>
    </location>
</feature>
<dbReference type="GO" id="GO:0005634">
    <property type="term" value="C:nucleus"/>
    <property type="evidence" value="ECO:0007669"/>
    <property type="project" value="UniProtKB-SubCell"/>
</dbReference>
<proteinExistence type="predicted"/>
<evidence type="ECO:0000256" key="5">
    <source>
        <dbReference type="ARBA" id="ARBA00023242"/>
    </source>
</evidence>
<dbReference type="OrthoDB" id="427795at2759"/>
<dbReference type="InterPro" id="IPR022052">
    <property type="entry name" value="Histone-bd_RBBP4-like_N"/>
</dbReference>
<keyword evidence="9" id="KW-1185">Reference proteome</keyword>
<dbReference type="InParanoid" id="H2B1Y9"/>
<evidence type="ECO:0000256" key="4">
    <source>
        <dbReference type="ARBA" id="ARBA00022853"/>
    </source>
</evidence>
<dbReference type="GO" id="GO:0004402">
    <property type="term" value="F:histone acetyltransferase activity"/>
    <property type="evidence" value="ECO:0007669"/>
    <property type="project" value="EnsemblFungi"/>
</dbReference>